<dbReference type="InterPro" id="IPR000182">
    <property type="entry name" value="GNAT_dom"/>
</dbReference>
<dbReference type="GO" id="GO:0016747">
    <property type="term" value="F:acyltransferase activity, transferring groups other than amino-acyl groups"/>
    <property type="evidence" value="ECO:0007669"/>
    <property type="project" value="InterPro"/>
</dbReference>
<dbReference type="Gene3D" id="3.40.630.30">
    <property type="match status" value="1"/>
</dbReference>
<comment type="caution">
    <text evidence="2">The sequence shown here is derived from an EMBL/GenBank/DDBJ whole genome shotgun (WGS) entry which is preliminary data.</text>
</comment>
<accession>A0A9J6NX06</accession>
<dbReference type="InterPro" id="IPR016181">
    <property type="entry name" value="Acyl_CoA_acyltransferase"/>
</dbReference>
<keyword evidence="3" id="KW-1185">Reference proteome</keyword>
<evidence type="ECO:0000313" key="3">
    <source>
        <dbReference type="Proteomes" id="UP001056429"/>
    </source>
</evidence>
<proteinExistence type="predicted"/>
<evidence type="ECO:0000313" key="2">
    <source>
        <dbReference type="EMBL" id="MCM1989047.1"/>
    </source>
</evidence>
<reference evidence="2" key="1">
    <citation type="journal article" date="2021" name="mSystems">
        <title>Bacteria and Archaea Synergistically Convert Glycine Betaine to Biogenic Methane in the Formosa Cold Seep of the South China Sea.</title>
        <authorList>
            <person name="Li L."/>
            <person name="Zhang W."/>
            <person name="Zhang S."/>
            <person name="Song L."/>
            <person name="Sun Q."/>
            <person name="Zhang H."/>
            <person name="Xiang H."/>
            <person name="Dong X."/>
        </authorList>
    </citation>
    <scope>NUCLEOTIDE SEQUENCE</scope>
    <source>
        <strain evidence="2">ZWT</strain>
    </source>
</reference>
<feature type="domain" description="N-acetyltransferase" evidence="1">
    <location>
        <begin position="1"/>
        <end position="168"/>
    </location>
</feature>
<evidence type="ECO:0000259" key="1">
    <source>
        <dbReference type="PROSITE" id="PS51186"/>
    </source>
</evidence>
<dbReference type="CDD" id="cd04301">
    <property type="entry name" value="NAT_SF"/>
    <property type="match status" value="1"/>
</dbReference>
<dbReference type="Pfam" id="PF00583">
    <property type="entry name" value="Acetyltransf_1"/>
    <property type="match status" value="1"/>
</dbReference>
<dbReference type="AlphaFoldDB" id="A0A9J6NX06"/>
<dbReference type="PROSITE" id="PS51186">
    <property type="entry name" value="GNAT"/>
    <property type="match status" value="1"/>
</dbReference>
<sequence length="180" mass="20984">MIIRKLNEEEYSQAIDFKIYSFNEEVAGTVSNPLIKEKELNLILDWINSAEKYNDIRLLYGAFDNEKFMGFAGASIAENIDSENGIELNYLFVKEEYRGQGISLKLINKLLSEFIPRDFKELIVYNYNISPSNQYYRKLGGKVKNQTSDFDGKLLIDIFSFDARKLNEILQEMILDRYSI</sequence>
<dbReference type="SUPFAM" id="SSF55729">
    <property type="entry name" value="Acyl-CoA N-acyltransferases (Nat)"/>
    <property type="match status" value="1"/>
</dbReference>
<dbReference type="Proteomes" id="UP001056429">
    <property type="component" value="Unassembled WGS sequence"/>
</dbReference>
<name>A0A9J6NX06_9CLOT</name>
<organism evidence="2 3">
    <name type="scientific">Oceanirhabdus seepicola</name>
    <dbReference type="NCBI Taxonomy" id="2828781"/>
    <lineage>
        <taxon>Bacteria</taxon>
        <taxon>Bacillati</taxon>
        <taxon>Bacillota</taxon>
        <taxon>Clostridia</taxon>
        <taxon>Eubacteriales</taxon>
        <taxon>Clostridiaceae</taxon>
        <taxon>Oceanirhabdus</taxon>
    </lineage>
</organism>
<dbReference type="RefSeq" id="WP_250857912.1">
    <property type="nucleotide sequence ID" value="NZ_JAGSOJ010000001.1"/>
</dbReference>
<gene>
    <name evidence="2" type="ORF">KDK92_04780</name>
</gene>
<protein>
    <submittedName>
        <fullName evidence="2">GNAT family N-acetyltransferase</fullName>
    </submittedName>
</protein>
<dbReference type="EMBL" id="JAGSOJ010000001">
    <property type="protein sequence ID" value="MCM1989047.1"/>
    <property type="molecule type" value="Genomic_DNA"/>
</dbReference>
<reference evidence="2" key="2">
    <citation type="submission" date="2021-04" db="EMBL/GenBank/DDBJ databases">
        <authorList>
            <person name="Dong X."/>
        </authorList>
    </citation>
    <scope>NUCLEOTIDE SEQUENCE</scope>
    <source>
        <strain evidence="2">ZWT</strain>
    </source>
</reference>